<dbReference type="Proteomes" id="UP000515472">
    <property type="component" value="Chromosome"/>
</dbReference>
<keyword evidence="1" id="KW-0732">Signal</keyword>
<dbReference type="RefSeq" id="WP_185244148.1">
    <property type="nucleotide sequence ID" value="NZ_AP023213.1"/>
</dbReference>
<keyword evidence="3" id="KW-1185">Reference proteome</keyword>
<dbReference type="KEGG" id="gbn:GEOBRER4_05610"/>
<organism evidence="2 3">
    <name type="scientific">Citrifermentans bremense</name>
    <dbReference type="NCBI Taxonomy" id="60035"/>
    <lineage>
        <taxon>Bacteria</taxon>
        <taxon>Pseudomonadati</taxon>
        <taxon>Thermodesulfobacteriota</taxon>
        <taxon>Desulfuromonadia</taxon>
        <taxon>Geobacterales</taxon>
        <taxon>Geobacteraceae</taxon>
        <taxon>Citrifermentans</taxon>
    </lineage>
</organism>
<feature type="chain" id="PRO_5028070753" evidence="1">
    <location>
        <begin position="23"/>
        <end position="91"/>
    </location>
</feature>
<sequence length="91" mass="10333">MRKTIAMLTTVLLVGTAATVPAQPTQSQKNECLLASKNCTDQVDDIYKRMQRLDNEIKKGTKVYSPQELKKLQQKLTETQELLRDLEKPGK</sequence>
<evidence type="ECO:0000313" key="2">
    <source>
        <dbReference type="EMBL" id="BCG45811.1"/>
    </source>
</evidence>
<evidence type="ECO:0000313" key="3">
    <source>
        <dbReference type="Proteomes" id="UP000515472"/>
    </source>
</evidence>
<evidence type="ECO:0000256" key="1">
    <source>
        <dbReference type="SAM" id="SignalP"/>
    </source>
</evidence>
<dbReference type="AlphaFoldDB" id="A0A6S6M2B0"/>
<feature type="signal peptide" evidence="1">
    <location>
        <begin position="1"/>
        <end position="22"/>
    </location>
</feature>
<dbReference type="EMBL" id="AP023213">
    <property type="protein sequence ID" value="BCG45811.1"/>
    <property type="molecule type" value="Genomic_DNA"/>
</dbReference>
<protein>
    <submittedName>
        <fullName evidence="2">Uncharacterized protein</fullName>
    </submittedName>
</protein>
<accession>A0A6S6M2B0</accession>
<reference evidence="2 3" key="1">
    <citation type="submission" date="2020-06" db="EMBL/GenBank/DDBJ databases">
        <title>Interaction of electrochemicaly active bacteria, Geobacter bremensis R4 on different carbon anode.</title>
        <authorList>
            <person name="Meng L."/>
            <person name="Yoshida N."/>
        </authorList>
    </citation>
    <scope>NUCLEOTIDE SEQUENCE [LARGE SCALE GENOMIC DNA]</scope>
    <source>
        <strain evidence="2 3">R4</strain>
    </source>
</reference>
<gene>
    <name evidence="2" type="ORF">GEOBRER4_n0582</name>
</gene>
<name>A0A6S6M2B0_9BACT</name>
<proteinExistence type="predicted"/>